<sequence length="226" mass="24833">MTSADAERVMSTETRRVGVKTPIGERNALILSLPSNMTEDFDTGPVRTWDGPVPPASGPEPNDHLQYMRLALDQAQESPPKPTNFCVGALLVDGETGAILERGYTLECEGNTHAEQCCLIKFARKHDMPEERVGEVLPASTVIYTTMEPCNKRSVGNIPCVDRLIRTRGTDELPRIKKVYLGVKEPEKFVGANEGIAKLRENGIECIHVPGLEERILQVATAGHET</sequence>
<dbReference type="EMBL" id="SWKU01000005">
    <property type="protein sequence ID" value="KAF3006581.1"/>
    <property type="molecule type" value="Genomic_DNA"/>
</dbReference>
<dbReference type="GO" id="GO:0006139">
    <property type="term" value="P:nucleobase-containing compound metabolic process"/>
    <property type="evidence" value="ECO:0007669"/>
    <property type="project" value="UniProtKB-ARBA"/>
</dbReference>
<dbReference type="InterPro" id="IPR016193">
    <property type="entry name" value="Cytidine_deaminase-like"/>
</dbReference>
<protein>
    <recommendedName>
        <fullName evidence="1">CMP/dCMP-type deaminase domain-containing protein</fullName>
    </recommendedName>
</protein>
<dbReference type="Proteomes" id="UP000801428">
    <property type="component" value="Unassembled WGS sequence"/>
</dbReference>
<gene>
    <name evidence="2" type="ORF">E8E13_006857</name>
</gene>
<evidence type="ECO:0000259" key="1">
    <source>
        <dbReference type="PROSITE" id="PS51747"/>
    </source>
</evidence>
<dbReference type="OrthoDB" id="252265at2759"/>
<reference evidence="2" key="1">
    <citation type="submission" date="2019-04" db="EMBL/GenBank/DDBJ databases">
        <title>Sequencing of skin fungus with MAO and IRED activity.</title>
        <authorList>
            <person name="Marsaioli A.J."/>
            <person name="Bonatto J.M.C."/>
            <person name="Reis Junior O."/>
        </authorList>
    </citation>
    <scope>NUCLEOTIDE SEQUENCE</scope>
    <source>
        <strain evidence="2">30M1</strain>
    </source>
</reference>
<dbReference type="PROSITE" id="PS51747">
    <property type="entry name" value="CYT_DCMP_DEAMINASES_2"/>
    <property type="match status" value="1"/>
</dbReference>
<dbReference type="Gene3D" id="3.40.140.10">
    <property type="entry name" value="Cytidine Deaminase, domain 2"/>
    <property type="match status" value="1"/>
</dbReference>
<feature type="domain" description="CMP/dCMP-type deaminase" evidence="1">
    <location>
        <begin position="62"/>
        <end position="192"/>
    </location>
</feature>
<dbReference type="SUPFAM" id="SSF53927">
    <property type="entry name" value="Cytidine deaminase-like"/>
    <property type="match status" value="1"/>
</dbReference>
<evidence type="ECO:0000313" key="2">
    <source>
        <dbReference type="EMBL" id="KAF3006581.1"/>
    </source>
</evidence>
<proteinExistence type="predicted"/>
<name>A0A9P4TIY9_CURKU</name>
<dbReference type="GO" id="GO:0003824">
    <property type="term" value="F:catalytic activity"/>
    <property type="evidence" value="ECO:0007669"/>
    <property type="project" value="InterPro"/>
</dbReference>
<comment type="caution">
    <text evidence="2">The sequence shown here is derived from an EMBL/GenBank/DDBJ whole genome shotgun (WGS) entry which is preliminary data.</text>
</comment>
<evidence type="ECO:0000313" key="3">
    <source>
        <dbReference type="Proteomes" id="UP000801428"/>
    </source>
</evidence>
<accession>A0A9P4TIY9</accession>
<dbReference type="AlphaFoldDB" id="A0A9P4TIY9"/>
<organism evidence="2 3">
    <name type="scientific">Curvularia kusanoi</name>
    <name type="common">Cochliobolus kusanoi</name>
    <dbReference type="NCBI Taxonomy" id="90978"/>
    <lineage>
        <taxon>Eukaryota</taxon>
        <taxon>Fungi</taxon>
        <taxon>Dikarya</taxon>
        <taxon>Ascomycota</taxon>
        <taxon>Pezizomycotina</taxon>
        <taxon>Dothideomycetes</taxon>
        <taxon>Pleosporomycetidae</taxon>
        <taxon>Pleosporales</taxon>
        <taxon>Pleosporineae</taxon>
        <taxon>Pleosporaceae</taxon>
        <taxon>Curvularia</taxon>
    </lineage>
</organism>
<dbReference type="Pfam" id="PF18785">
    <property type="entry name" value="Inv-AAD"/>
    <property type="match status" value="1"/>
</dbReference>
<dbReference type="InterPro" id="IPR002125">
    <property type="entry name" value="CMP_dCMP_dom"/>
</dbReference>
<keyword evidence="3" id="KW-1185">Reference proteome</keyword>